<keyword evidence="11 12" id="KW-0472">Membrane</keyword>
<evidence type="ECO:0000256" key="1">
    <source>
        <dbReference type="ARBA" id="ARBA00004651"/>
    </source>
</evidence>
<feature type="transmembrane region" description="Helical" evidence="12">
    <location>
        <begin position="97"/>
        <end position="121"/>
    </location>
</feature>
<feature type="transmembrane region" description="Helical" evidence="12">
    <location>
        <begin position="367"/>
        <end position="389"/>
    </location>
</feature>
<comment type="caution">
    <text evidence="13">The sequence shown here is derived from an EMBL/GenBank/DDBJ whole genome shotgun (WGS) entry which is preliminary data.</text>
</comment>
<dbReference type="PIRSF" id="PIRSF006446">
    <property type="entry name" value="Cyt_quinol_oxidase_1"/>
    <property type="match status" value="1"/>
</dbReference>
<keyword evidence="4 12" id="KW-1003">Cell membrane</keyword>
<reference evidence="14" key="1">
    <citation type="journal article" date="2019" name="Int. J. Syst. Evol. Microbiol.">
        <title>The Global Catalogue of Microorganisms (GCM) 10K type strain sequencing project: providing services to taxonomists for standard genome sequencing and annotation.</title>
        <authorList>
            <consortium name="The Broad Institute Genomics Platform"/>
            <consortium name="The Broad Institute Genome Sequencing Center for Infectious Disease"/>
            <person name="Wu L."/>
            <person name="Ma J."/>
        </authorList>
    </citation>
    <scope>NUCLEOTIDE SEQUENCE [LARGE SCALE GENOMIC DNA]</scope>
    <source>
        <strain evidence="14">JCM 14370</strain>
    </source>
</reference>
<proteinExistence type="inferred from homology"/>
<protein>
    <submittedName>
        <fullName evidence="13">Cytochrome ubiquinol oxidase subunit I</fullName>
    </submittedName>
</protein>
<evidence type="ECO:0000256" key="3">
    <source>
        <dbReference type="ARBA" id="ARBA00022448"/>
    </source>
</evidence>
<comment type="subcellular location">
    <subcellularLocation>
        <location evidence="1">Cell membrane</location>
        <topology evidence="1">Multi-pass membrane protein</topology>
    </subcellularLocation>
</comment>
<name>A0ABQ2CYJ5_9DEIO</name>
<evidence type="ECO:0000256" key="7">
    <source>
        <dbReference type="ARBA" id="ARBA00022723"/>
    </source>
</evidence>
<keyword evidence="6 12" id="KW-0812">Transmembrane</keyword>
<evidence type="ECO:0000256" key="8">
    <source>
        <dbReference type="ARBA" id="ARBA00022982"/>
    </source>
</evidence>
<gene>
    <name evidence="13" type="ORF">GCM10008938_13620</name>
</gene>
<keyword evidence="14" id="KW-1185">Reference proteome</keyword>
<feature type="transmembrane region" description="Helical" evidence="12">
    <location>
        <begin position="331"/>
        <end position="355"/>
    </location>
</feature>
<evidence type="ECO:0000313" key="14">
    <source>
        <dbReference type="Proteomes" id="UP000632222"/>
    </source>
</evidence>
<keyword evidence="10 12" id="KW-0408">Iron</keyword>
<dbReference type="EMBL" id="BMOD01000003">
    <property type="protein sequence ID" value="GGJ28799.1"/>
    <property type="molecule type" value="Genomic_DNA"/>
</dbReference>
<dbReference type="PANTHER" id="PTHR30365">
    <property type="entry name" value="CYTOCHROME D UBIQUINOL OXIDASE"/>
    <property type="match status" value="1"/>
</dbReference>
<keyword evidence="5 12" id="KW-0349">Heme</keyword>
<keyword evidence="9 12" id="KW-1133">Transmembrane helix</keyword>
<comment type="similarity">
    <text evidence="2 12">Belongs to the cytochrome ubiquinol oxidase subunit 1 family.</text>
</comment>
<keyword evidence="3 12" id="KW-0813">Transport</keyword>
<dbReference type="Proteomes" id="UP000632222">
    <property type="component" value="Unassembled WGS sequence"/>
</dbReference>
<evidence type="ECO:0000256" key="4">
    <source>
        <dbReference type="ARBA" id="ARBA00022475"/>
    </source>
</evidence>
<evidence type="ECO:0000256" key="12">
    <source>
        <dbReference type="PIRNR" id="PIRNR006446"/>
    </source>
</evidence>
<dbReference type="Pfam" id="PF01654">
    <property type="entry name" value="Cyt_bd_oxida_I"/>
    <property type="match status" value="1"/>
</dbReference>
<dbReference type="InterPro" id="IPR002585">
    <property type="entry name" value="Cyt-d_ubiquinol_oxidase_su_1"/>
</dbReference>
<evidence type="ECO:0000256" key="2">
    <source>
        <dbReference type="ARBA" id="ARBA00009819"/>
    </source>
</evidence>
<accession>A0ABQ2CYJ5</accession>
<evidence type="ECO:0000313" key="13">
    <source>
        <dbReference type="EMBL" id="GGJ28799.1"/>
    </source>
</evidence>
<feature type="transmembrane region" description="Helical" evidence="12">
    <location>
        <begin position="192"/>
        <end position="211"/>
    </location>
</feature>
<evidence type="ECO:0000256" key="5">
    <source>
        <dbReference type="ARBA" id="ARBA00022617"/>
    </source>
</evidence>
<sequence>MLLNEGMDALLLSRWQFGITTLYHFLFVPLTLGLSFMVAIFHSIYYRTENTAYKDLAKFFGKLFVINFALGVATGIVQEFQFGMNWSEYSRFVGDIFGIPLAIEALMAFFLESTFLGLWIFGWGRLPKWVHLASIWLVALGSTLSAIWVLVANAWMQMPVGYALQNGKPVLTDIFAVVMSEQVQSQIPHTLVGGYITGGLFVLGISAYHMLKKNRPEFFQKSFQLALIFTTVFAVMAATTGHKQAQHVAENQPMKLAAMEALWKTEEPASFSLFAIIDQQKGESFREIRLPLLLSVLAHNNTTGEVKGIEELQKALEAKYGPGNYIPPVAVLYWAFRIMVGLGMGFILLGFWGLWSWWRGTLLNNRLLLTFSLIMLFAPYIANSAGWVVTEMGRQPWVVYGLLKTVDGVSPNVSSAFVWISMLGFTLIYGLLAVVDVVMLRRYALAVPVEDADSRDAKVPVSAQIAEVK</sequence>
<keyword evidence="8 12" id="KW-0249">Electron transport</keyword>
<feature type="transmembrane region" description="Helical" evidence="12">
    <location>
        <begin position="133"/>
        <end position="156"/>
    </location>
</feature>
<organism evidence="13 14">
    <name type="scientific">Deinococcus roseus</name>
    <dbReference type="NCBI Taxonomy" id="392414"/>
    <lineage>
        <taxon>Bacteria</taxon>
        <taxon>Thermotogati</taxon>
        <taxon>Deinococcota</taxon>
        <taxon>Deinococci</taxon>
        <taxon>Deinococcales</taxon>
        <taxon>Deinococcaceae</taxon>
        <taxon>Deinococcus</taxon>
    </lineage>
</organism>
<evidence type="ECO:0000256" key="6">
    <source>
        <dbReference type="ARBA" id="ARBA00022692"/>
    </source>
</evidence>
<evidence type="ECO:0000256" key="10">
    <source>
        <dbReference type="ARBA" id="ARBA00023004"/>
    </source>
</evidence>
<feature type="transmembrane region" description="Helical" evidence="12">
    <location>
        <begin position="22"/>
        <end position="47"/>
    </location>
</feature>
<feature type="transmembrane region" description="Helical" evidence="12">
    <location>
        <begin position="416"/>
        <end position="435"/>
    </location>
</feature>
<evidence type="ECO:0000256" key="11">
    <source>
        <dbReference type="ARBA" id="ARBA00023136"/>
    </source>
</evidence>
<dbReference type="PANTHER" id="PTHR30365:SF15">
    <property type="entry name" value="CYTOCHROME BD UBIQUINOL OXIDASE SUBUNIT 1"/>
    <property type="match status" value="1"/>
</dbReference>
<feature type="transmembrane region" description="Helical" evidence="12">
    <location>
        <begin position="59"/>
        <end position="77"/>
    </location>
</feature>
<feature type="transmembrane region" description="Helical" evidence="12">
    <location>
        <begin position="223"/>
        <end position="241"/>
    </location>
</feature>
<evidence type="ECO:0000256" key="9">
    <source>
        <dbReference type="ARBA" id="ARBA00022989"/>
    </source>
</evidence>
<keyword evidence="7 12" id="KW-0479">Metal-binding</keyword>